<dbReference type="PANTHER" id="PTHR34825:SF1">
    <property type="entry name" value="AAA-ATPASE-LIKE DOMAIN-CONTAINING PROTEIN"/>
    <property type="match status" value="1"/>
</dbReference>
<feature type="domain" description="AAA-ATPase-like" evidence="1">
    <location>
        <begin position="11"/>
        <end position="205"/>
    </location>
</feature>
<sequence length="518" mass="60386">MTHSSLPLKLPIGLQNFDGIRQDDYLYVDKTQIIHDLVTTGRYHFLARPRRFGKSLMLSVIKHLYRGDRELFKGLWIESRWDWAKTRPVLHLSLNDIGFKTLGLEAALLSELQLQSSQWGIQLQEEGIARQFRELLRKLAHQQGSVVVLIDEYDKPLTDYLDDIAQAQANQQLLKAFYSILKDSSVHIEFLMMTGVSKFSQVSIFSDLNHLKDITQHPRYVALTGYTQQEVELYFGERIAELAQQSKRSVEAQLALIREWYNGYSWGQDVKLYNPFSLMSYLDTGQFNNYWFSTGTPTFLLKLMRQKWLYEVDEVEVDELAFAAYDLTDLQVYPVLFQTGYLTIKQQNEFNVYRLGYPNREVKESMLRYLIAEIQHTEASIGTPMVLQLRQAFYQNDMDSLIRIINSIFRNIPSQIFIAEAESYYHSLIYLVFFYLGQYAESEVNTNNGRLDCVVKTDTHIYVIEFKLNKSAEAALQQIRDKGYAEKYLMDARQKVLLGVNFSSTDKAVKDWDTDFII</sequence>
<name>A0A8B0SUD3_9GAMM</name>
<dbReference type="InterPro" id="IPR018631">
    <property type="entry name" value="AAA-ATPase-like_dom"/>
</dbReference>
<keyword evidence="4" id="KW-1185">Reference proteome</keyword>
<dbReference type="EMBL" id="JAFMPM010000006">
    <property type="protein sequence ID" value="MBO0611947.1"/>
    <property type="molecule type" value="Genomic_DNA"/>
</dbReference>
<gene>
    <name evidence="3" type="ORF">J1836_009560</name>
    <name evidence="2" type="ORF">J1836_03265</name>
</gene>
<organism evidence="3">
    <name type="scientific">Thiothrix fructosivorans</name>
    <dbReference type="NCBI Taxonomy" id="111770"/>
    <lineage>
        <taxon>Bacteria</taxon>
        <taxon>Pseudomonadati</taxon>
        <taxon>Pseudomonadota</taxon>
        <taxon>Gammaproteobacteria</taxon>
        <taxon>Thiotrichales</taxon>
        <taxon>Thiotrichaceae</taxon>
        <taxon>Thiothrix</taxon>
    </lineage>
</organism>
<reference evidence="2 4" key="1">
    <citation type="submission" date="2021-03" db="EMBL/GenBank/DDBJ databases">
        <title>Draft genome and methylome analysis of Thiotrix fructosivoruns ATCC 49748.</title>
        <authorList>
            <person name="Fomenkov A."/>
            <person name="Grabovich M.Y."/>
            <person name="Roberts R.J."/>
        </authorList>
    </citation>
    <scope>NUCLEOTIDE SEQUENCE [LARGE SCALE GENOMIC DNA]</scope>
    <source>
        <strain evidence="2 4">ATCC 49748</strain>
    </source>
</reference>
<dbReference type="PANTHER" id="PTHR34825">
    <property type="entry name" value="CONSERVED PROTEIN, WITH A WEAK D-GALACTARATE DEHYDRATASE/ALTRONATE HYDROLASE DOMAIN"/>
    <property type="match status" value="1"/>
</dbReference>
<dbReference type="RefSeq" id="WP_207249670.1">
    <property type="nucleotide sequence ID" value="NZ_JAFMPM010000006.1"/>
</dbReference>
<dbReference type="EMBL" id="CP072748">
    <property type="protein sequence ID" value="QTX12542.1"/>
    <property type="molecule type" value="Genomic_DNA"/>
</dbReference>
<dbReference type="AlphaFoldDB" id="A0A8B0SUD3"/>
<keyword evidence="3" id="KW-0067">ATP-binding</keyword>
<dbReference type="SUPFAM" id="SSF52540">
    <property type="entry name" value="P-loop containing nucleoside triphosphate hydrolases"/>
    <property type="match status" value="1"/>
</dbReference>
<proteinExistence type="predicted"/>
<keyword evidence="3" id="KW-0547">Nucleotide-binding</keyword>
<evidence type="ECO:0000313" key="3">
    <source>
        <dbReference type="EMBL" id="QTX12542.1"/>
    </source>
</evidence>
<evidence type="ECO:0000313" key="2">
    <source>
        <dbReference type="EMBL" id="MBO0611947.1"/>
    </source>
</evidence>
<dbReference type="GO" id="GO:0005524">
    <property type="term" value="F:ATP binding"/>
    <property type="evidence" value="ECO:0007669"/>
    <property type="project" value="UniProtKB-KW"/>
</dbReference>
<accession>A0A8B0SUD3</accession>
<evidence type="ECO:0000313" key="4">
    <source>
        <dbReference type="Proteomes" id="UP000664466"/>
    </source>
</evidence>
<dbReference type="InterPro" id="IPR027417">
    <property type="entry name" value="P-loop_NTPase"/>
</dbReference>
<dbReference type="Pfam" id="PF08011">
    <property type="entry name" value="PDDEXK_9"/>
    <property type="match status" value="1"/>
</dbReference>
<dbReference type="Pfam" id="PF09820">
    <property type="entry name" value="AAA-ATPase_like"/>
    <property type="match status" value="1"/>
</dbReference>
<evidence type="ECO:0000259" key="1">
    <source>
        <dbReference type="Pfam" id="PF09820"/>
    </source>
</evidence>
<dbReference type="Proteomes" id="UP000664466">
    <property type="component" value="Unassembled WGS sequence"/>
</dbReference>
<dbReference type="InterPro" id="IPR012547">
    <property type="entry name" value="PDDEXK_9"/>
</dbReference>
<reference evidence="3" key="2">
    <citation type="submission" date="2021-04" db="EMBL/GenBank/DDBJ databases">
        <title>Complete Genome and methylome analysis of Thiothrix fructosivorans ATCC 49748.</title>
        <authorList>
            <person name="Fomenkov A."/>
            <person name="Sun L."/>
            <person name="Vincze T."/>
            <person name="Grabovich M.Y."/>
            <person name="Roberts R.J."/>
        </authorList>
    </citation>
    <scope>NUCLEOTIDE SEQUENCE</scope>
    <source>
        <strain evidence="3">ATCC 49748</strain>
    </source>
</reference>
<protein>
    <submittedName>
        <fullName evidence="3">ATP-binding protein</fullName>
    </submittedName>
</protein>